<accession>A0A086CIS0</accession>
<evidence type="ECO:0000313" key="3">
    <source>
        <dbReference type="Proteomes" id="UP000028922"/>
    </source>
</evidence>
<proteinExistence type="predicted"/>
<dbReference type="STRING" id="1527444.ucyna2_00147"/>
<evidence type="ECO:0000313" key="2">
    <source>
        <dbReference type="EMBL" id="KFF42084.1"/>
    </source>
</evidence>
<protein>
    <recommendedName>
        <fullName evidence="4">Chromosome segregation ATPase</fullName>
    </recommendedName>
</protein>
<evidence type="ECO:0008006" key="4">
    <source>
        <dbReference type="Google" id="ProtNLM"/>
    </source>
</evidence>
<dbReference type="EMBL" id="JPSP01000001">
    <property type="protein sequence ID" value="KFF42084.1"/>
    <property type="molecule type" value="Genomic_DNA"/>
</dbReference>
<comment type="caution">
    <text evidence="2">The sequence shown here is derived from an EMBL/GenBank/DDBJ whole genome shotgun (WGS) entry which is preliminary data.</text>
</comment>
<evidence type="ECO:0000256" key="1">
    <source>
        <dbReference type="SAM" id="Phobius"/>
    </source>
</evidence>
<keyword evidence="1" id="KW-0472">Membrane</keyword>
<gene>
    <name evidence="2" type="ORF">ucyna2_00147</name>
</gene>
<dbReference type="Proteomes" id="UP000028922">
    <property type="component" value="Unassembled WGS sequence"/>
</dbReference>
<keyword evidence="1" id="KW-0812">Transmembrane</keyword>
<feature type="transmembrane region" description="Helical" evidence="1">
    <location>
        <begin position="16"/>
        <end position="39"/>
    </location>
</feature>
<dbReference type="eggNOG" id="COG0457">
    <property type="taxonomic scope" value="Bacteria"/>
</dbReference>
<organism evidence="2 3">
    <name type="scientific">Candidatus Atelocyanobacterium thalassa isolate SIO64986</name>
    <dbReference type="NCBI Taxonomy" id="1527444"/>
    <lineage>
        <taxon>Bacteria</taxon>
        <taxon>Bacillati</taxon>
        <taxon>Cyanobacteriota</taxon>
        <taxon>Cyanophyceae</taxon>
        <taxon>Oscillatoriophycideae</taxon>
        <taxon>Chroococcales</taxon>
        <taxon>Aphanothecaceae</taxon>
        <taxon>Candidatus Atelocyanobacterium</taxon>
        <taxon>Candidatus Atelocyanobacterium thalassae</taxon>
    </lineage>
</organism>
<keyword evidence="1" id="KW-1133">Transmembrane helix</keyword>
<reference evidence="2 3" key="1">
    <citation type="submission" date="2014-08" db="EMBL/GenBank/DDBJ databases">
        <title>Comparative genomics reveals surprising divergence of two closely related strains of uncultivated UCYN-A cyanobacteria.</title>
        <authorList>
            <person name="Bombar D."/>
            <person name="Heller P."/>
            <person name="Sanchez-Baracaldo P."/>
            <person name="Carter B.J."/>
            <person name="Zert J.P."/>
        </authorList>
    </citation>
    <scope>NUCLEOTIDE SEQUENCE [LARGE SCALE GENOMIC DNA]</scope>
</reference>
<name>A0A086CIS0_9CHRO</name>
<dbReference type="AlphaFoldDB" id="A0A086CIS0"/>
<sequence length="597" mass="68217">MTVLHRIIIISSKISWQIWAVLLIIFSGAIGFTSTLIFLDPTITPKCTRFFLPVASISIKIYCAQIEAKKNTLEGFLRAINLIQIFPEKHSLHSEIKYNIKKWTIAILDIAEEKFQQGQLQQAINIAQKIPTNSDTYDIVTQRIKKWNNSWNEGEKILVRVESQLHNFSWNLAFREVLMLLDLPNKYWATTGYNDAIKKIRLAKKESGQLDNAFILLNRGGVDNWLTTINDSQKINFDSYAYRKAQSLIQDAESKISNHINELIENKNWSTLLEVINKVSDKNIFTDKVEDWHVLAKAGLDANKGTVESLKLAILTLKVIDSNSSLYQKSNNLVDMWELDMKYIAHLQKSRKLAIQGTIKDLRTAVQLIELIPPNNSHYQEAKKEIDKWNNLIQIAEDKPILDKAKNLAEGGNILDLKRAINEVNSIGSKRALSTQAKEKAYQWYIDIQRKEDQLILNQAIILGNTKNYELAILVAKKITSDRPLYGKIQNDIKKWQIEVKAKKDLKKAYLVAQSQTPQSLVSAISIVQNIPPSTDVSPQTKKSLKRWSFQILSMAQKLADRSLFNEAIQLAKIIPEKSPAYNSAKTRILTWNNLLK</sequence>